<keyword evidence="3" id="KW-1185">Reference proteome</keyword>
<dbReference type="RefSeq" id="WP_272006421.1">
    <property type="nucleotide sequence ID" value="NZ_JAQNDN010000022.1"/>
</dbReference>
<evidence type="ECO:0000256" key="1">
    <source>
        <dbReference type="SAM" id="MobiDB-lite"/>
    </source>
</evidence>
<dbReference type="Proteomes" id="UP001217838">
    <property type="component" value="Unassembled WGS sequence"/>
</dbReference>
<reference evidence="2 3" key="1">
    <citation type="submission" date="2022-11" db="EMBL/GenBank/DDBJ databases">
        <title>Minimal conservation of predation-associated metabolite biosynthetic gene clusters underscores biosynthetic potential of Myxococcota including descriptions for ten novel species: Archangium lansinium sp. nov., Myxococcus landrumus sp. nov., Nannocystis bai.</title>
        <authorList>
            <person name="Ahearne A."/>
            <person name="Stevens C."/>
            <person name="Dowd S."/>
        </authorList>
    </citation>
    <scope>NUCLEOTIDE SEQUENCE [LARGE SCALE GENOMIC DNA]</scope>
    <source>
        <strain evidence="2 3">NCELM</strain>
    </source>
</reference>
<accession>A0ABT5BH39</accession>
<organism evidence="2 3">
    <name type="scientific">Nannocystis radixulma</name>
    <dbReference type="NCBI Taxonomy" id="2995305"/>
    <lineage>
        <taxon>Bacteria</taxon>
        <taxon>Pseudomonadati</taxon>
        <taxon>Myxococcota</taxon>
        <taxon>Polyangia</taxon>
        <taxon>Nannocystales</taxon>
        <taxon>Nannocystaceae</taxon>
        <taxon>Nannocystis</taxon>
    </lineage>
</organism>
<protein>
    <submittedName>
        <fullName evidence="2">Uncharacterized protein</fullName>
    </submittedName>
</protein>
<feature type="region of interest" description="Disordered" evidence="1">
    <location>
        <begin position="17"/>
        <end position="41"/>
    </location>
</feature>
<proteinExistence type="predicted"/>
<name>A0ABT5BH39_9BACT</name>
<sequence>MTPRAPESVAADCLAGDIDAETVDPDNSNEFRGVFAAEPRM</sequence>
<evidence type="ECO:0000313" key="2">
    <source>
        <dbReference type="EMBL" id="MDC0673423.1"/>
    </source>
</evidence>
<evidence type="ECO:0000313" key="3">
    <source>
        <dbReference type="Proteomes" id="UP001217838"/>
    </source>
</evidence>
<comment type="caution">
    <text evidence="2">The sequence shown here is derived from an EMBL/GenBank/DDBJ whole genome shotgun (WGS) entry which is preliminary data.</text>
</comment>
<dbReference type="EMBL" id="JAQNDN010000022">
    <property type="protein sequence ID" value="MDC0673423.1"/>
    <property type="molecule type" value="Genomic_DNA"/>
</dbReference>
<gene>
    <name evidence="2" type="ORF">POL58_37105</name>
</gene>